<proteinExistence type="predicted"/>
<evidence type="ECO:0008006" key="4">
    <source>
        <dbReference type="Google" id="ProtNLM"/>
    </source>
</evidence>
<evidence type="ECO:0000313" key="2">
    <source>
        <dbReference type="EMBL" id="PKY52001.1"/>
    </source>
</evidence>
<comment type="caution">
    <text evidence="2">The sequence shown here is derived from an EMBL/GenBank/DDBJ whole genome shotgun (WGS) entry which is preliminary data.</text>
</comment>
<dbReference type="EMBL" id="LLXI01001119">
    <property type="protein sequence ID" value="PKY52001.1"/>
    <property type="molecule type" value="Genomic_DNA"/>
</dbReference>
<organism evidence="2 3">
    <name type="scientific">Rhizophagus irregularis</name>
    <dbReference type="NCBI Taxonomy" id="588596"/>
    <lineage>
        <taxon>Eukaryota</taxon>
        <taxon>Fungi</taxon>
        <taxon>Fungi incertae sedis</taxon>
        <taxon>Mucoromycota</taxon>
        <taxon>Glomeromycotina</taxon>
        <taxon>Glomeromycetes</taxon>
        <taxon>Glomerales</taxon>
        <taxon>Glomeraceae</taxon>
        <taxon>Rhizophagus</taxon>
    </lineage>
</organism>
<keyword evidence="1" id="KW-0547">Nucleotide-binding</keyword>
<accession>A0A2I1GZH9</accession>
<gene>
    <name evidence="2" type="ORF">RhiirA4_469356</name>
</gene>
<sequence>MSNIIKTSNIDIEWLEKSISDERIRYYEPSDLKDIKLIGRGSFGDIFRANWRNIPFALKSFNDEPTLKEIVKE</sequence>
<protein>
    <recommendedName>
        <fullName evidence="4">Protein kinase domain-containing protein</fullName>
    </recommendedName>
</protein>
<feature type="non-terminal residue" evidence="2">
    <location>
        <position position="73"/>
    </location>
</feature>
<keyword evidence="1" id="KW-0067">ATP-binding</keyword>
<reference evidence="2 3" key="1">
    <citation type="submission" date="2015-10" db="EMBL/GenBank/DDBJ databases">
        <title>Genome analyses suggest a sexual origin of heterokaryosis in a supposedly ancient asexual fungus.</title>
        <authorList>
            <person name="Ropars J."/>
            <person name="Sedzielewska K."/>
            <person name="Noel J."/>
            <person name="Charron P."/>
            <person name="Farinelli L."/>
            <person name="Marton T."/>
            <person name="Kruger M."/>
            <person name="Pelin A."/>
            <person name="Brachmann A."/>
            <person name="Corradi N."/>
        </authorList>
    </citation>
    <scope>NUCLEOTIDE SEQUENCE [LARGE SCALE GENOMIC DNA]</scope>
    <source>
        <strain evidence="2 3">A4</strain>
    </source>
</reference>
<dbReference type="InterPro" id="IPR017441">
    <property type="entry name" value="Protein_kinase_ATP_BS"/>
</dbReference>
<keyword evidence="3" id="KW-1185">Reference proteome</keyword>
<dbReference type="InterPro" id="IPR011009">
    <property type="entry name" value="Kinase-like_dom_sf"/>
</dbReference>
<dbReference type="SUPFAM" id="SSF56112">
    <property type="entry name" value="Protein kinase-like (PK-like)"/>
    <property type="match status" value="1"/>
</dbReference>
<evidence type="ECO:0000313" key="3">
    <source>
        <dbReference type="Proteomes" id="UP000234323"/>
    </source>
</evidence>
<dbReference type="Proteomes" id="UP000234323">
    <property type="component" value="Unassembled WGS sequence"/>
</dbReference>
<dbReference type="AlphaFoldDB" id="A0A2I1GZH9"/>
<dbReference type="Gene3D" id="3.30.200.20">
    <property type="entry name" value="Phosphorylase Kinase, domain 1"/>
    <property type="match status" value="1"/>
</dbReference>
<name>A0A2I1GZH9_9GLOM</name>
<evidence type="ECO:0000256" key="1">
    <source>
        <dbReference type="PROSITE-ProRule" id="PRU10141"/>
    </source>
</evidence>
<dbReference type="PROSITE" id="PS00107">
    <property type="entry name" value="PROTEIN_KINASE_ATP"/>
    <property type="match status" value="1"/>
</dbReference>
<feature type="binding site" evidence="1">
    <location>
        <position position="59"/>
    </location>
    <ligand>
        <name>ATP</name>
        <dbReference type="ChEBI" id="CHEBI:30616"/>
    </ligand>
</feature>
<dbReference type="GO" id="GO:0005524">
    <property type="term" value="F:ATP binding"/>
    <property type="evidence" value="ECO:0007669"/>
    <property type="project" value="UniProtKB-UniRule"/>
</dbReference>